<keyword evidence="3" id="KW-1185">Reference proteome</keyword>
<dbReference type="PANTHER" id="PTHR23242:SF9">
    <property type="entry name" value="TRANSCRIPTION FACTOR HOXA13"/>
    <property type="match status" value="1"/>
</dbReference>
<dbReference type="SUPFAM" id="SSF51294">
    <property type="entry name" value="Hedgehog/intein (Hint) domain"/>
    <property type="match status" value="1"/>
</dbReference>
<proteinExistence type="predicted"/>
<reference evidence="2 3" key="1">
    <citation type="submission" date="2019-07" db="EMBL/GenBank/DDBJ databases">
        <authorList>
            <person name="Duangmal K."/>
            <person name="Teo W.F.A."/>
        </authorList>
    </citation>
    <scope>NUCLEOTIDE SEQUENCE [LARGE SCALE GENOMIC DNA]</scope>
    <source>
        <strain evidence="2 3">TBRC 6029</strain>
    </source>
</reference>
<dbReference type="Pfam" id="PF03752">
    <property type="entry name" value="ALF"/>
    <property type="match status" value="4"/>
</dbReference>
<dbReference type="InterPro" id="IPR005506">
    <property type="entry name" value="DUF312_ALF"/>
</dbReference>
<evidence type="ECO:0000313" key="3">
    <source>
        <dbReference type="Proteomes" id="UP000320011"/>
    </source>
</evidence>
<dbReference type="InterPro" id="IPR030934">
    <property type="entry name" value="Intein_C"/>
</dbReference>
<feature type="compositionally biased region" description="Low complexity" evidence="1">
    <location>
        <begin position="419"/>
        <end position="432"/>
    </location>
</feature>
<dbReference type="Gene3D" id="2.170.16.10">
    <property type="entry name" value="Hedgehog/Intein (Hint) domain"/>
    <property type="match status" value="1"/>
</dbReference>
<sequence>MHAFLATGWQQPWIDDDRVQVSRYITLGGPHVREAGQQALDGTPDDVRRFLDSGRQQAQNDDDRIKVTQLLTTGGPEVQKAAQRALDGTVEDVQAFLATGYALAAERDQETATVAHLANLAKDAGARAAEQTKQAQDAASRAIAAAQRAKDAAQRAAAETQAAKDSSVQAAGAAARAADAARGAAEASKTAVSAASEANRASRIAANAAAQAATAASLAEQACSRAYQAASAAAADGAHAVEARQAAVDARNVAAGARAAADAANAAGQAADASGQAAGAARSASANADAAASAASEAAGYARSAGADASRAEQAAATAKAAADRANRAASAAESLAGQAAAAARQARDAANAAAGHADAAANAADQAAQAADEAKKDADAAAAYAAQAKQSADVATTAADQAAQVETTSRQADAQRLQAEQEQAVADAQQAKQDEAARTAAADWKAGEAAQKDAETQRLLDEAANPATDPALAITDIRTAAAHLMATGGPWTRTAAATALSGDEAGLRQFLSSRLAVAIEQDDRTSVITLADTSDNARFKEAALAAFAGTYDQVKEFLRTRDYQGKADDDRIAAQLLLNNGGPAMKEAANTALNGTARDVAEFLRTGQYEAASIAATARANAALGTGLACTNSFLPDTPLLLGDGSRKRIDQVRIGDVVRAGDPLTGRLEERPVTNIIIGEGPKSLVAVSVTSAEGPQRNGTVESTGNHPFWVDGTKQWTEVRDLRRGDVLDDGNGGNAVVSEIVQWQATARVYNLTVDGLHSYFVFAGEIPVLVHNAACIRFVVDTKGVIRDLEGPQAQILLNKAVGDGFRNDVAAFLRERGRTVVTDAEDKAALTFQTPYGPRTFDIGVWDSDGKLLGYVEAKTGGSVYNAAQQAKDEWLRQQYGFNIDVVRYVG</sequence>
<dbReference type="AlphaFoldDB" id="A0A558D5Q2"/>
<accession>A0A558D5Q2</accession>
<evidence type="ECO:0000256" key="1">
    <source>
        <dbReference type="SAM" id="MobiDB-lite"/>
    </source>
</evidence>
<dbReference type="Pfam" id="PF07591">
    <property type="entry name" value="PT-HINT"/>
    <property type="match status" value="1"/>
</dbReference>
<dbReference type="OrthoDB" id="582519at2"/>
<dbReference type="PANTHER" id="PTHR23242">
    <property type="entry name" value="TRANSCRIPTION FACTOR HOXA13"/>
    <property type="match status" value="1"/>
</dbReference>
<dbReference type="PROSITE" id="PS50818">
    <property type="entry name" value="INTEIN_C_TER"/>
    <property type="match status" value="1"/>
</dbReference>
<reference evidence="2 3" key="2">
    <citation type="submission" date="2019-08" db="EMBL/GenBank/DDBJ databases">
        <title>Amycolatopsis acidicola sp. nov., isolated from peat swamp forest soil.</title>
        <authorList>
            <person name="Srisuk N."/>
        </authorList>
    </citation>
    <scope>NUCLEOTIDE SEQUENCE [LARGE SCALE GENOMIC DNA]</scope>
    <source>
        <strain evidence="2 3">TBRC 6029</strain>
    </source>
</reference>
<gene>
    <name evidence="2" type="ORF">FNH05_08380</name>
</gene>
<organism evidence="2 3">
    <name type="scientific">Amycolatopsis rhizosphaerae</name>
    <dbReference type="NCBI Taxonomy" id="2053003"/>
    <lineage>
        <taxon>Bacteria</taxon>
        <taxon>Bacillati</taxon>
        <taxon>Actinomycetota</taxon>
        <taxon>Actinomycetes</taxon>
        <taxon>Pseudonocardiales</taxon>
        <taxon>Pseudonocardiaceae</taxon>
        <taxon>Amycolatopsis</taxon>
    </lineage>
</organism>
<feature type="region of interest" description="Disordered" evidence="1">
    <location>
        <begin position="406"/>
        <end position="456"/>
    </location>
</feature>
<dbReference type="EMBL" id="VJWX01000053">
    <property type="protein sequence ID" value="TVT56341.1"/>
    <property type="molecule type" value="Genomic_DNA"/>
</dbReference>
<comment type="caution">
    <text evidence="2">The sequence shown here is derived from an EMBL/GenBank/DDBJ whole genome shotgun (WGS) entry which is preliminary data.</text>
</comment>
<dbReference type="NCBIfam" id="TIGR01443">
    <property type="entry name" value="intein_Cterm"/>
    <property type="match status" value="1"/>
</dbReference>
<dbReference type="InterPro" id="IPR036844">
    <property type="entry name" value="Hint_dom_sf"/>
</dbReference>
<evidence type="ECO:0000313" key="2">
    <source>
        <dbReference type="EMBL" id="TVT56341.1"/>
    </source>
</evidence>
<dbReference type="CDD" id="cd00081">
    <property type="entry name" value="Hint"/>
    <property type="match status" value="1"/>
</dbReference>
<dbReference type="Proteomes" id="UP000320011">
    <property type="component" value="Unassembled WGS sequence"/>
</dbReference>
<protein>
    <submittedName>
        <fullName evidence="2">Uncharacterized protein</fullName>
    </submittedName>
</protein>
<name>A0A558D5Q2_9PSEU</name>